<organism evidence="2 3">
    <name type="scientific">Rhizobium anhuiense</name>
    <dbReference type="NCBI Taxonomy" id="1184720"/>
    <lineage>
        <taxon>Bacteria</taxon>
        <taxon>Pseudomonadati</taxon>
        <taxon>Pseudomonadota</taxon>
        <taxon>Alphaproteobacteria</taxon>
        <taxon>Hyphomicrobiales</taxon>
        <taxon>Rhizobiaceae</taxon>
        <taxon>Rhizobium/Agrobacterium group</taxon>
        <taxon>Rhizobium</taxon>
    </lineage>
</organism>
<keyword evidence="1" id="KW-0472">Membrane</keyword>
<feature type="transmembrane region" description="Helical" evidence="1">
    <location>
        <begin position="133"/>
        <end position="156"/>
    </location>
</feature>
<dbReference type="GeneID" id="75215890"/>
<feature type="transmembrane region" description="Helical" evidence="1">
    <location>
        <begin position="68"/>
        <end position="89"/>
    </location>
</feature>
<gene>
    <name evidence="2" type="ORF">EEQ99_01855</name>
</gene>
<reference evidence="2 3" key="1">
    <citation type="journal article" date="2015" name="Int. J. Syst. Evol. Microbiol.">
        <title>Rhizobium anhuiense sp. nov., isolated from effective nodules of Vicia faba and Pisum sativum.</title>
        <authorList>
            <person name="Zhang Y.J."/>
            <person name="Zheng W.T."/>
            <person name="Everall I."/>
            <person name="Young J.P."/>
            <person name="Zhang X.X."/>
            <person name="Tian C.F."/>
            <person name="Sui X.H."/>
            <person name="Wang E.T."/>
            <person name="Chen W.X."/>
        </authorList>
    </citation>
    <scope>NUCLEOTIDE SEQUENCE [LARGE SCALE GENOMIC DNA]</scope>
    <source>
        <strain evidence="2 3">CCBAU 23252</strain>
    </source>
</reference>
<dbReference type="EMBL" id="RIBW01000001">
    <property type="protein sequence ID" value="RUM04330.1"/>
    <property type="molecule type" value="Genomic_DNA"/>
</dbReference>
<dbReference type="Proteomes" id="UP000273611">
    <property type="component" value="Unassembled WGS sequence"/>
</dbReference>
<keyword evidence="1" id="KW-0812">Transmembrane</keyword>
<dbReference type="AlphaFoldDB" id="A0A3S0QEA6"/>
<proteinExistence type="predicted"/>
<evidence type="ECO:0000256" key="1">
    <source>
        <dbReference type="SAM" id="Phobius"/>
    </source>
</evidence>
<feature type="transmembrane region" description="Helical" evidence="1">
    <location>
        <begin position="26"/>
        <end position="48"/>
    </location>
</feature>
<comment type="caution">
    <text evidence="2">The sequence shown here is derived from an EMBL/GenBank/DDBJ whole genome shotgun (WGS) entry which is preliminary data.</text>
</comment>
<evidence type="ECO:0000313" key="2">
    <source>
        <dbReference type="EMBL" id="RUM04330.1"/>
    </source>
</evidence>
<accession>A0A3S0QEA6</accession>
<evidence type="ECO:0008006" key="4">
    <source>
        <dbReference type="Google" id="ProtNLM"/>
    </source>
</evidence>
<keyword evidence="1" id="KW-1133">Transmembrane helix</keyword>
<dbReference type="RefSeq" id="WP_063475873.1">
    <property type="nucleotide sequence ID" value="NZ_BMFI01000003.1"/>
</dbReference>
<evidence type="ECO:0000313" key="3">
    <source>
        <dbReference type="Proteomes" id="UP000273611"/>
    </source>
</evidence>
<feature type="transmembrane region" description="Helical" evidence="1">
    <location>
        <begin position="162"/>
        <end position="181"/>
    </location>
</feature>
<protein>
    <recommendedName>
        <fullName evidence="4">DUF4231 domain-containing protein</fullName>
    </recommendedName>
</protein>
<sequence>MDLFRKRDDDPALQQQMPLPSRYRNILGMLSIAVVVLSVFLISLGALIEVFEPEFPPNVILDQIPLSYISWFMITFGITIVVINVILAARREFARERAERMLPSDTVEIKRQALRDLRTHRNWYARSSRVNQYLWNFLTMGIIVLSGLSSLFSAYGTAVPQWLPMMSSALAALFGTIIVQFRIRDAWQLREQGRIEAEMLVAEAHLIDITDELETLKQAVALRKRAHALEMKQLNQFFVETTAANP</sequence>
<name>A0A3S0QEA6_9HYPH</name>